<gene>
    <name evidence="1" type="ORF">pW2_242</name>
</gene>
<reference evidence="1 2" key="1">
    <citation type="submission" date="2018-12" db="EMBL/GenBank/DDBJ databases">
        <title>Characterization of a novel siphovirus infacting Bacillus anthracis.</title>
        <authorList>
            <person name="Hu X."/>
            <person name="Wan X."/>
            <person name="Geng P."/>
            <person name="Yuan Z."/>
        </authorList>
    </citation>
    <scope>NUCLEOTIDE SEQUENCE [LARGE SCALE GENOMIC DNA]</scope>
</reference>
<accession>A0A3T0IHU8</accession>
<evidence type="ECO:0000313" key="1">
    <source>
        <dbReference type="EMBL" id="AZU99012.1"/>
    </source>
</evidence>
<organism evidence="1 2">
    <name type="scientific">Bacillus phage pW2</name>
    <dbReference type="NCBI Taxonomy" id="2500559"/>
    <lineage>
        <taxon>Viruses</taxon>
        <taxon>Duplodnaviria</taxon>
        <taxon>Heunggongvirae</taxon>
        <taxon>Uroviricota</taxon>
        <taxon>Caudoviricetes</taxon>
        <taxon>Joanripponvirinae</taxon>
        <taxon>Sophritavirus</taxon>
        <taxon>Sophritavirus pW2</taxon>
    </lineage>
</organism>
<keyword evidence="2" id="KW-1185">Reference proteome</keyword>
<dbReference type="Proteomes" id="UP000287896">
    <property type="component" value="Segment"/>
</dbReference>
<dbReference type="EMBL" id="MK288021">
    <property type="protein sequence ID" value="AZU99012.1"/>
    <property type="molecule type" value="Genomic_DNA"/>
</dbReference>
<evidence type="ECO:0000313" key="2">
    <source>
        <dbReference type="Proteomes" id="UP000287896"/>
    </source>
</evidence>
<proteinExistence type="predicted"/>
<sequence>MRKFLIHNKDIKLNKAKLDDILDSQKMTYTELHDKICKEFGLQISYKGFMNILSNRNSWKFLYAYALCELLKVNYNQIFELVDVDVDAELNQRQQMKSKDIRNKGR</sequence>
<protein>
    <submittedName>
        <fullName evidence="1">Uncharacterized protein</fullName>
    </submittedName>
</protein>
<name>A0A3T0IHU8_9CAUD</name>